<dbReference type="AlphaFoldDB" id="A0A9P3LYW0"/>
<dbReference type="PROSITE" id="PS00745">
    <property type="entry name" value="RF_PROK_I"/>
    <property type="match status" value="1"/>
</dbReference>
<sequence>MATPFIRACSRTCYASRTFAPASWRTPDHFTAATSSTLRALHFSTSTHRTVLSTRSALSLSFTSPSLTPATLNGQRVLTSAVSSLGQTRFFGSRRDSGYGLEVDSQEEEFVDENGMTMKDRAKVEQWSQSFTKDSIPKGLLTLNFVRASGPGGQNVNKVNTKVDMRFVVDEALWLPEYVRDRLKSQESNRINKSGEYVLTSDRKRTQMANLEDCMEKLHEILMQMAELPKLPDAETLEKLERIKRAGNNRRKANKQFQSQKKSNRRVGRDD</sequence>
<dbReference type="PANTHER" id="PTHR11075:SF54">
    <property type="entry name" value="LARGE RIBOSOMAL SUBUNIT PROTEIN ML62"/>
    <property type="match status" value="1"/>
</dbReference>
<dbReference type="OrthoDB" id="270639at2759"/>
<gene>
    <name evidence="3" type="ORF">EMPS_08209</name>
</gene>
<dbReference type="GO" id="GO:0004045">
    <property type="term" value="F:peptidyl-tRNA hydrolase activity"/>
    <property type="evidence" value="ECO:0007669"/>
    <property type="project" value="TreeGrafter"/>
</dbReference>
<protein>
    <submittedName>
        <fullName evidence="3">Peptidyl-tRNA hydrolase ICT1</fullName>
    </submittedName>
</protein>
<name>A0A9P3LYW0_9FUNG</name>
<keyword evidence="3" id="KW-0378">Hydrolase</keyword>
<dbReference type="InterPro" id="IPR000352">
    <property type="entry name" value="Pep_chain_release_fac_I"/>
</dbReference>
<dbReference type="GO" id="GO:0016150">
    <property type="term" value="F:translation release factor activity, codon nonspecific"/>
    <property type="evidence" value="ECO:0007669"/>
    <property type="project" value="TreeGrafter"/>
</dbReference>
<dbReference type="EMBL" id="BQFW01000011">
    <property type="protein sequence ID" value="GJJ75851.1"/>
    <property type="molecule type" value="Genomic_DNA"/>
</dbReference>
<accession>A0A9P3LYW0</accession>
<reference evidence="3" key="1">
    <citation type="submission" date="2021-11" db="EMBL/GenBank/DDBJ databases">
        <authorList>
            <person name="Herlambang A."/>
            <person name="Guo Y."/>
            <person name="Takashima Y."/>
            <person name="Nishizawa T."/>
        </authorList>
    </citation>
    <scope>NUCLEOTIDE SEQUENCE</scope>
    <source>
        <strain evidence="3">E1425</strain>
    </source>
</reference>
<comment type="caution">
    <text evidence="3">The sequence shown here is derived from an EMBL/GenBank/DDBJ whole genome shotgun (WGS) entry which is preliminary data.</text>
</comment>
<dbReference type="GO" id="GO:0005762">
    <property type="term" value="C:mitochondrial large ribosomal subunit"/>
    <property type="evidence" value="ECO:0007669"/>
    <property type="project" value="TreeGrafter"/>
</dbReference>
<dbReference type="SUPFAM" id="SSF110916">
    <property type="entry name" value="Peptidyl-tRNA hydrolase domain-like"/>
    <property type="match status" value="1"/>
</dbReference>
<feature type="compositionally biased region" description="Basic residues" evidence="1">
    <location>
        <begin position="245"/>
        <end position="254"/>
    </location>
</feature>
<dbReference type="Gene3D" id="3.30.160.20">
    <property type="match status" value="1"/>
</dbReference>
<evidence type="ECO:0000313" key="3">
    <source>
        <dbReference type="EMBL" id="GJJ75851.1"/>
    </source>
</evidence>
<evidence type="ECO:0000259" key="2">
    <source>
        <dbReference type="PROSITE" id="PS00745"/>
    </source>
</evidence>
<reference evidence="3" key="2">
    <citation type="journal article" date="2022" name="Microbiol. Resour. Announc.">
        <title>Whole-Genome Sequence of Entomortierella parvispora E1425, a Mucoromycotan Fungus Associated with Burkholderiaceae-Related Endosymbiotic Bacteria.</title>
        <authorList>
            <person name="Herlambang A."/>
            <person name="Guo Y."/>
            <person name="Takashima Y."/>
            <person name="Narisawa K."/>
            <person name="Ohta H."/>
            <person name="Nishizawa T."/>
        </authorList>
    </citation>
    <scope>NUCLEOTIDE SEQUENCE</scope>
    <source>
        <strain evidence="3">E1425</strain>
    </source>
</reference>
<dbReference type="PANTHER" id="PTHR11075">
    <property type="entry name" value="PEPTIDE CHAIN RELEASE FACTOR"/>
    <property type="match status" value="1"/>
</dbReference>
<dbReference type="Pfam" id="PF00472">
    <property type="entry name" value="RF-1"/>
    <property type="match status" value="1"/>
</dbReference>
<feature type="region of interest" description="Disordered" evidence="1">
    <location>
        <begin position="244"/>
        <end position="271"/>
    </location>
</feature>
<evidence type="ECO:0000313" key="4">
    <source>
        <dbReference type="Proteomes" id="UP000827284"/>
    </source>
</evidence>
<organism evidence="3 4">
    <name type="scientific">Entomortierella parvispora</name>
    <dbReference type="NCBI Taxonomy" id="205924"/>
    <lineage>
        <taxon>Eukaryota</taxon>
        <taxon>Fungi</taxon>
        <taxon>Fungi incertae sedis</taxon>
        <taxon>Mucoromycota</taxon>
        <taxon>Mortierellomycotina</taxon>
        <taxon>Mortierellomycetes</taxon>
        <taxon>Mortierellales</taxon>
        <taxon>Mortierellaceae</taxon>
        <taxon>Entomortierella</taxon>
    </lineage>
</organism>
<dbReference type="GO" id="GO:0070126">
    <property type="term" value="P:mitochondrial translational termination"/>
    <property type="evidence" value="ECO:0007669"/>
    <property type="project" value="TreeGrafter"/>
</dbReference>
<feature type="compositionally biased region" description="Basic residues" evidence="1">
    <location>
        <begin position="262"/>
        <end position="271"/>
    </location>
</feature>
<feature type="domain" description="Prokaryotic-type class I peptide chain release factors" evidence="2">
    <location>
        <begin position="147"/>
        <end position="163"/>
    </location>
</feature>
<keyword evidence="4" id="KW-1185">Reference proteome</keyword>
<dbReference type="InterPro" id="IPR052104">
    <property type="entry name" value="Mito_Release_Factor_mL62"/>
</dbReference>
<dbReference type="Proteomes" id="UP000827284">
    <property type="component" value="Unassembled WGS sequence"/>
</dbReference>
<evidence type="ECO:0000256" key="1">
    <source>
        <dbReference type="SAM" id="MobiDB-lite"/>
    </source>
</evidence>
<dbReference type="FunFam" id="3.30.160.20:FF:000046">
    <property type="entry name" value="Peptidyl-tRNA hydrolase ICT1"/>
    <property type="match status" value="1"/>
</dbReference>
<proteinExistence type="predicted"/>